<protein>
    <submittedName>
        <fullName evidence="8 9">Uncharacterized protein LOC109709717</fullName>
    </submittedName>
</protein>
<feature type="region of interest" description="Disordered" evidence="5">
    <location>
        <begin position="153"/>
        <end position="183"/>
    </location>
</feature>
<evidence type="ECO:0000256" key="6">
    <source>
        <dbReference type="SAM" id="Phobius"/>
    </source>
</evidence>
<keyword evidence="4 6" id="KW-0472">Membrane</keyword>
<proteinExistence type="predicted"/>
<dbReference type="AlphaFoldDB" id="A0A6P5F2T1"/>
<dbReference type="SMART" id="SM00679">
    <property type="entry name" value="CTNS"/>
    <property type="match status" value="2"/>
</dbReference>
<evidence type="ECO:0000256" key="3">
    <source>
        <dbReference type="ARBA" id="ARBA00022989"/>
    </source>
</evidence>
<dbReference type="PANTHER" id="PTHR16201">
    <property type="entry name" value="SEVEN TRANSMEMBRANE PROTEIN 1-RELATED"/>
    <property type="match status" value="1"/>
</dbReference>
<dbReference type="FunFam" id="1.20.1280.290:FF:000019">
    <property type="entry name" value="PQ-loop repeat family protein / transmembrane family protein"/>
    <property type="match status" value="1"/>
</dbReference>
<feature type="transmembrane region" description="Helical" evidence="6">
    <location>
        <begin position="380"/>
        <end position="403"/>
    </location>
</feature>
<accession>A0A6P5F2T1</accession>
<evidence type="ECO:0000256" key="4">
    <source>
        <dbReference type="ARBA" id="ARBA00023136"/>
    </source>
</evidence>
<dbReference type="PANTHER" id="PTHR16201:SF44">
    <property type="entry name" value="SEVEN TRANSMEMBRANE PROTEIN 1"/>
    <property type="match status" value="1"/>
</dbReference>
<gene>
    <name evidence="8 9" type="primary">LOC109709717</name>
</gene>
<dbReference type="InterPro" id="IPR051415">
    <property type="entry name" value="LAAT-1"/>
</dbReference>
<keyword evidence="2 6" id="KW-0812">Transmembrane</keyword>
<reference evidence="8 9" key="2">
    <citation type="submission" date="2025-04" db="UniProtKB">
        <authorList>
            <consortium name="RefSeq"/>
        </authorList>
    </citation>
    <scope>IDENTIFICATION</scope>
    <source>
        <tissue evidence="8 9">Leaf</tissue>
    </source>
</reference>
<evidence type="ECO:0000313" key="7">
    <source>
        <dbReference type="Proteomes" id="UP000515123"/>
    </source>
</evidence>
<feature type="transmembrane region" description="Helical" evidence="6">
    <location>
        <begin position="71"/>
        <end position="93"/>
    </location>
</feature>
<evidence type="ECO:0000313" key="8">
    <source>
        <dbReference type="RefSeq" id="XP_020087635.1"/>
    </source>
</evidence>
<evidence type="ECO:0000256" key="1">
    <source>
        <dbReference type="ARBA" id="ARBA00004141"/>
    </source>
</evidence>
<evidence type="ECO:0000313" key="9">
    <source>
        <dbReference type="RefSeq" id="XP_020087636.1"/>
    </source>
</evidence>
<dbReference type="RefSeq" id="XP_020087635.1">
    <property type="nucleotide sequence ID" value="XM_020232046.1"/>
</dbReference>
<dbReference type="GeneID" id="109709717"/>
<feature type="transmembrane region" description="Helical" evidence="6">
    <location>
        <begin position="318"/>
        <end position="337"/>
    </location>
</feature>
<name>A0A6P5F2T1_ANACO</name>
<keyword evidence="7" id="KW-1185">Reference proteome</keyword>
<organism evidence="8">
    <name type="scientific">Ananas comosus</name>
    <name type="common">Pineapple</name>
    <name type="synonym">Ananas ananas</name>
    <dbReference type="NCBI Taxonomy" id="4615"/>
    <lineage>
        <taxon>Eukaryota</taxon>
        <taxon>Viridiplantae</taxon>
        <taxon>Streptophyta</taxon>
        <taxon>Embryophyta</taxon>
        <taxon>Tracheophyta</taxon>
        <taxon>Spermatophyta</taxon>
        <taxon>Magnoliopsida</taxon>
        <taxon>Liliopsida</taxon>
        <taxon>Poales</taxon>
        <taxon>Bromeliaceae</taxon>
        <taxon>Bromelioideae</taxon>
        <taxon>Ananas</taxon>
    </lineage>
</organism>
<dbReference type="Pfam" id="PF04193">
    <property type="entry name" value="PQ-loop"/>
    <property type="match status" value="2"/>
</dbReference>
<evidence type="ECO:0000256" key="5">
    <source>
        <dbReference type="SAM" id="MobiDB-lite"/>
    </source>
</evidence>
<dbReference type="FunFam" id="1.20.1280.290:FF:000012">
    <property type="entry name" value="Vacuolar membrane PQ loop repeat protein"/>
    <property type="match status" value="1"/>
</dbReference>
<comment type="subcellular location">
    <subcellularLocation>
        <location evidence="1">Membrane</location>
        <topology evidence="1">Multi-pass membrane protein</topology>
    </subcellularLocation>
</comment>
<dbReference type="OrthoDB" id="8048523at2759"/>
<dbReference type="RefSeq" id="XP_020087636.1">
    <property type="nucleotide sequence ID" value="XM_020232047.1"/>
</dbReference>
<feature type="transmembrane region" description="Helical" evidence="6">
    <location>
        <begin position="99"/>
        <end position="120"/>
    </location>
</feature>
<reference evidence="7" key="1">
    <citation type="journal article" date="2015" name="Nat. Genet.">
        <title>The pineapple genome and the evolution of CAM photosynthesis.</title>
        <authorList>
            <person name="Ming R."/>
            <person name="VanBuren R."/>
            <person name="Wai C.M."/>
            <person name="Tang H."/>
            <person name="Schatz M.C."/>
            <person name="Bowers J.E."/>
            <person name="Lyons E."/>
            <person name="Wang M.L."/>
            <person name="Chen J."/>
            <person name="Biggers E."/>
            <person name="Zhang J."/>
            <person name="Huang L."/>
            <person name="Zhang L."/>
            <person name="Miao W."/>
            <person name="Zhang J."/>
            <person name="Ye Z."/>
            <person name="Miao C."/>
            <person name="Lin Z."/>
            <person name="Wang H."/>
            <person name="Zhou H."/>
            <person name="Yim W.C."/>
            <person name="Priest H.D."/>
            <person name="Zheng C."/>
            <person name="Woodhouse M."/>
            <person name="Edger P.P."/>
            <person name="Guyot R."/>
            <person name="Guo H.B."/>
            <person name="Guo H."/>
            <person name="Zheng G."/>
            <person name="Singh R."/>
            <person name="Sharma A."/>
            <person name="Min X."/>
            <person name="Zheng Y."/>
            <person name="Lee H."/>
            <person name="Gurtowski J."/>
            <person name="Sedlazeck F.J."/>
            <person name="Harkess A."/>
            <person name="McKain M.R."/>
            <person name="Liao Z."/>
            <person name="Fang J."/>
            <person name="Liu J."/>
            <person name="Zhang X."/>
            <person name="Zhang Q."/>
            <person name="Hu W."/>
            <person name="Qin Y."/>
            <person name="Wang K."/>
            <person name="Chen L.Y."/>
            <person name="Shirley N."/>
            <person name="Lin Y.R."/>
            <person name="Liu L.Y."/>
            <person name="Hernandez A.G."/>
            <person name="Wright C.L."/>
            <person name="Bulone V."/>
            <person name="Tuskan G.A."/>
            <person name="Heath K."/>
            <person name="Zee F."/>
            <person name="Moore P.H."/>
            <person name="Sunkar R."/>
            <person name="Leebens-Mack J.H."/>
            <person name="Mockler T."/>
            <person name="Bennetzen J.L."/>
            <person name="Freeling M."/>
            <person name="Sankoff D."/>
            <person name="Paterson A.H."/>
            <person name="Zhu X."/>
            <person name="Yang X."/>
            <person name="Smith J.A."/>
            <person name="Cushman J.C."/>
            <person name="Paull R.E."/>
            <person name="Yu Q."/>
        </authorList>
    </citation>
    <scope>NUCLEOTIDE SEQUENCE [LARGE SCALE GENOMIC DNA]</scope>
    <source>
        <strain evidence="7">cv. F153</strain>
    </source>
</reference>
<dbReference type="Gene3D" id="1.20.1280.290">
    <property type="match status" value="2"/>
</dbReference>
<keyword evidence="3 6" id="KW-1133">Transmembrane helix</keyword>
<feature type="transmembrane region" description="Helical" evidence="6">
    <location>
        <begin position="257"/>
        <end position="277"/>
    </location>
</feature>
<feature type="transmembrane region" description="Helical" evidence="6">
    <location>
        <begin position="349"/>
        <end position="368"/>
    </location>
</feature>
<dbReference type="Proteomes" id="UP000515123">
    <property type="component" value="Linkage group 4"/>
</dbReference>
<evidence type="ECO:0000256" key="2">
    <source>
        <dbReference type="ARBA" id="ARBA00022692"/>
    </source>
</evidence>
<dbReference type="GO" id="GO:0016020">
    <property type="term" value="C:membrane"/>
    <property type="evidence" value="ECO:0007669"/>
    <property type="project" value="UniProtKB-SubCell"/>
</dbReference>
<sequence>MRFLHGAPPPTCPVDRRCLQWAQIYLKYCVCGAKDEIALLLGLVSVVSWGIAEVPQIITNYKTKSTEGLSVAFLMTWIIGDLFNLVGCLLEPATLPTQFYMALLYTATTVVLTGQTIYYSHIYPRLKANKSRASSKEEENSATEKLLAYKDDHKSKASDQANGDSSGIEGNHMRSSPIPVDPTVIQRYTSDGRDFYYMSARSLSSSPIPIAGSWLPHSPYTSRTPLLTQTRFLSREPLLDGLVPTQSAPPTSNTRNILSVVPFTAFCLVMYFNYFSIGNTFNTSPHGTVLRLGRKLLQVKRGDSSLQHSGESSGIGSFLGWAMAAIYMGGRLPQIFLNIRRGNVEGLNPLMFTFALIGNATYVGSILVNSLDWNKIRPNLPWLVDAGGCVLLDSLIILQFVYFHLRTRKNHEDADTD</sequence>
<dbReference type="InterPro" id="IPR006603">
    <property type="entry name" value="PQ-loop_rpt"/>
</dbReference>